<reference evidence="1 2" key="1">
    <citation type="submission" date="2018-08" db="EMBL/GenBank/DDBJ databases">
        <title>A genome reference for cultivated species of the human gut microbiota.</title>
        <authorList>
            <person name="Zou Y."/>
            <person name="Xue W."/>
            <person name="Luo G."/>
        </authorList>
    </citation>
    <scope>NUCLEOTIDE SEQUENCE [LARGE SCALE GENOMIC DNA]</scope>
    <source>
        <strain evidence="1 2">AF11-12</strain>
    </source>
</reference>
<dbReference type="RefSeq" id="WP_117781950.1">
    <property type="nucleotide sequence ID" value="NZ_QSAR01000021.1"/>
</dbReference>
<dbReference type="AlphaFoldDB" id="A0A395XUY5"/>
<proteinExistence type="predicted"/>
<gene>
    <name evidence="1" type="ORF">DWV59_11300</name>
</gene>
<evidence type="ECO:0000313" key="2">
    <source>
        <dbReference type="Proteomes" id="UP000265775"/>
    </source>
</evidence>
<evidence type="ECO:0000313" key="1">
    <source>
        <dbReference type="EMBL" id="RGW62904.1"/>
    </source>
</evidence>
<comment type="caution">
    <text evidence="1">The sequence shown here is derived from an EMBL/GenBank/DDBJ whole genome shotgun (WGS) entry which is preliminary data.</text>
</comment>
<protein>
    <submittedName>
        <fullName evidence="1">Uncharacterized protein</fullName>
    </submittedName>
</protein>
<dbReference type="EMBL" id="QSAR01000021">
    <property type="protein sequence ID" value="RGW62904.1"/>
    <property type="molecule type" value="Genomic_DNA"/>
</dbReference>
<name>A0A395XUY5_BIFLN</name>
<dbReference type="Proteomes" id="UP000265775">
    <property type="component" value="Unassembled WGS sequence"/>
</dbReference>
<organism evidence="1 2">
    <name type="scientific">Bifidobacterium longum</name>
    <dbReference type="NCBI Taxonomy" id="216816"/>
    <lineage>
        <taxon>Bacteria</taxon>
        <taxon>Bacillati</taxon>
        <taxon>Actinomycetota</taxon>
        <taxon>Actinomycetes</taxon>
        <taxon>Bifidobacteriales</taxon>
        <taxon>Bifidobacteriaceae</taxon>
        <taxon>Bifidobacterium</taxon>
    </lineage>
</organism>
<accession>A0A395XUY5</accession>
<sequence>MVKLIDNNKAVEISINEWDDESKQYGYDWASNFFEVGSLRQVPNLSDYTDADLAELGLPPRAVIQLDDVVEPSGRIIDGIGTFGCDDDGYLVDDVDYCIEQANDMVAGIGDFAVDGPQPNQVVDVTELDRSAYPATLWPPKM</sequence>